<proteinExistence type="predicted"/>
<dbReference type="GO" id="GO:0005524">
    <property type="term" value="F:ATP binding"/>
    <property type="evidence" value="ECO:0007669"/>
    <property type="project" value="UniProtKB-KW"/>
</dbReference>
<feature type="domain" description="ABC transporter" evidence="3">
    <location>
        <begin position="3"/>
        <end position="233"/>
    </location>
</feature>
<dbReference type="InterPro" id="IPR003593">
    <property type="entry name" value="AAA+_ATPase"/>
</dbReference>
<dbReference type="PROSITE" id="PS50893">
    <property type="entry name" value="ABC_TRANSPORTER_2"/>
    <property type="match status" value="1"/>
</dbReference>
<evidence type="ECO:0000259" key="3">
    <source>
        <dbReference type="PROSITE" id="PS50893"/>
    </source>
</evidence>
<dbReference type="PATRIC" id="fig|1305731.5.peg.2867"/>
<reference evidence="4 5" key="1">
    <citation type="submission" date="2015-09" db="EMBL/GenBank/DDBJ databases">
        <title>Identification and resolution of microdiversity through metagenomic sequencing of parallel consortia.</title>
        <authorList>
            <person name="Nelson W.C."/>
            <person name="Romine M.F."/>
            <person name="Lindemann S.R."/>
        </authorList>
    </citation>
    <scope>NUCLEOTIDE SEQUENCE [LARGE SCALE GENOMIC DNA]</scope>
    <source>
        <strain evidence="4">HL-55</strain>
    </source>
</reference>
<gene>
    <name evidence="4" type="ORF">HLUCCX14_03850</name>
</gene>
<accession>A0A0P7YHB1</accession>
<dbReference type="EMBL" id="LJZQ01000004">
    <property type="protein sequence ID" value="KPQ29766.1"/>
    <property type="molecule type" value="Genomic_DNA"/>
</dbReference>
<name>A0A0P7YHB1_9GAMM</name>
<dbReference type="InterPro" id="IPR027417">
    <property type="entry name" value="P-loop_NTPase"/>
</dbReference>
<keyword evidence="2" id="KW-0067">ATP-binding</keyword>
<evidence type="ECO:0000313" key="5">
    <source>
        <dbReference type="Proteomes" id="UP000050416"/>
    </source>
</evidence>
<comment type="caution">
    <text evidence="4">The sequence shown here is derived from an EMBL/GenBank/DDBJ whole genome shotgun (WGS) entry which is preliminary data.</text>
</comment>
<dbReference type="GO" id="GO:0016887">
    <property type="term" value="F:ATP hydrolysis activity"/>
    <property type="evidence" value="ECO:0007669"/>
    <property type="project" value="InterPro"/>
</dbReference>
<dbReference type="Proteomes" id="UP000050416">
    <property type="component" value="Unassembled WGS sequence"/>
</dbReference>
<dbReference type="PANTHER" id="PTHR43038:SF7">
    <property type="entry name" value="ABC TRANSPORT SYSTEM ATP-BINDING PROTEIN"/>
    <property type="match status" value="1"/>
</dbReference>
<dbReference type="AlphaFoldDB" id="A0A0P7YHB1"/>
<organism evidence="4 5">
    <name type="scientific">Marinobacter excellens HL-55</name>
    <dbReference type="NCBI Taxonomy" id="1305731"/>
    <lineage>
        <taxon>Bacteria</taxon>
        <taxon>Pseudomonadati</taxon>
        <taxon>Pseudomonadota</taxon>
        <taxon>Gammaproteobacteria</taxon>
        <taxon>Pseudomonadales</taxon>
        <taxon>Marinobacteraceae</taxon>
        <taxon>Marinobacter</taxon>
    </lineage>
</organism>
<evidence type="ECO:0000256" key="1">
    <source>
        <dbReference type="ARBA" id="ARBA00022741"/>
    </source>
</evidence>
<dbReference type="Gene3D" id="3.40.50.300">
    <property type="entry name" value="P-loop containing nucleotide triphosphate hydrolases"/>
    <property type="match status" value="1"/>
</dbReference>
<dbReference type="PANTHER" id="PTHR43038">
    <property type="entry name" value="ATP-BINDING CASSETTE, SUB-FAMILY H, MEMBER 1"/>
    <property type="match status" value="1"/>
</dbReference>
<dbReference type="STRING" id="1305731.GCA_000934705_03555"/>
<dbReference type="OrthoDB" id="9775490at2"/>
<dbReference type="SUPFAM" id="SSF52540">
    <property type="entry name" value="P-loop containing nucleoside triphosphate hydrolases"/>
    <property type="match status" value="1"/>
</dbReference>
<keyword evidence="1" id="KW-0547">Nucleotide-binding</keyword>
<sequence length="241" mass="26776">MELLANEVSFRYGTREALKNISFRLKSGQFHGLLGPNGSGKTTLFGLITRLLAMQRGQIRLGQHLLNRHAPEAMNSLGVVFQQSALDPDLTVLQNLEYHGALQGMGKQARHQAIDREMSRFSLNGRAGARVRTLSGGHQRQVELARALLHSPSLLILDEPTTGLDLDTRHGLICHIHQLCRDEGLTVLWATHLVDEVWPTDNVLLLHEGRLKMQGIAETLCHQTDSADLRELIQTLGKAQP</sequence>
<dbReference type="InterPro" id="IPR003439">
    <property type="entry name" value="ABC_transporter-like_ATP-bd"/>
</dbReference>
<dbReference type="Pfam" id="PF00005">
    <property type="entry name" value="ABC_tran"/>
    <property type="match status" value="1"/>
</dbReference>
<evidence type="ECO:0000256" key="2">
    <source>
        <dbReference type="ARBA" id="ARBA00022840"/>
    </source>
</evidence>
<dbReference type="SMART" id="SM00382">
    <property type="entry name" value="AAA"/>
    <property type="match status" value="1"/>
</dbReference>
<evidence type="ECO:0000313" key="4">
    <source>
        <dbReference type="EMBL" id="KPQ29766.1"/>
    </source>
</evidence>
<protein>
    <submittedName>
        <fullName evidence="4">ABC-type multidrug transport system, ATPase component</fullName>
    </submittedName>
</protein>